<dbReference type="SUPFAM" id="SSF56762">
    <property type="entry name" value="HydB/Nqo4-like"/>
    <property type="match status" value="1"/>
</dbReference>
<dbReference type="Pfam" id="PF00374">
    <property type="entry name" value="NiFeSe_Hases"/>
    <property type="match status" value="1"/>
</dbReference>
<gene>
    <name evidence="4" type="ordered locus">Igag_1912</name>
</gene>
<dbReference type="PROSITE" id="PS00507">
    <property type="entry name" value="NI_HGENASE_L_1"/>
    <property type="match status" value="1"/>
</dbReference>
<feature type="binding site" evidence="2">
    <location>
        <position position="79"/>
    </location>
    <ligand>
        <name>Ni(2+)</name>
        <dbReference type="ChEBI" id="CHEBI:49786"/>
    </ligand>
</feature>
<keyword evidence="2" id="KW-0479">Metal-binding</keyword>
<dbReference type="EMBL" id="CP002098">
    <property type="protein sequence ID" value="ADM28705.1"/>
    <property type="molecule type" value="Genomic_DNA"/>
</dbReference>
<dbReference type="PANTHER" id="PTHR43485:SF1">
    <property type="entry name" value="FORMATE HYDROGENLYASE SUBUNIT 5-RELATED"/>
    <property type="match status" value="1"/>
</dbReference>
<keyword evidence="2" id="KW-0460">Magnesium</keyword>
<feature type="binding site" evidence="2">
    <location>
        <position position="82"/>
    </location>
    <ligand>
        <name>Fe cation</name>
        <dbReference type="ChEBI" id="CHEBI:24875"/>
    </ligand>
</feature>
<evidence type="ECO:0000259" key="3">
    <source>
        <dbReference type="Pfam" id="PF00346"/>
    </source>
</evidence>
<keyword evidence="5" id="KW-1185">Reference proteome</keyword>
<dbReference type="InterPro" id="IPR029014">
    <property type="entry name" value="NiFe-Hase_large"/>
</dbReference>
<dbReference type="InterPro" id="IPR001501">
    <property type="entry name" value="Ni-dep_hyd_lsu"/>
</dbReference>
<dbReference type="InterPro" id="IPR018194">
    <property type="entry name" value="Ni-dep_hyd_lsu_Ni_BS"/>
</dbReference>
<proteinExistence type="predicted"/>
<dbReference type="KEGG" id="iag:Igag_1912"/>
<dbReference type="AlphaFoldDB" id="E0ST44"/>
<dbReference type="GO" id="GO:0016651">
    <property type="term" value="F:oxidoreductase activity, acting on NAD(P)H"/>
    <property type="evidence" value="ECO:0007669"/>
    <property type="project" value="InterPro"/>
</dbReference>
<accession>E0ST44</accession>
<dbReference type="HOGENOM" id="CLU_015134_1_2_2"/>
<feature type="binding site" evidence="2">
    <location>
        <position position="60"/>
    </location>
    <ligand>
        <name>Mg(2+)</name>
        <dbReference type="ChEBI" id="CHEBI:18420"/>
    </ligand>
</feature>
<dbReference type="Gene3D" id="1.10.645.10">
    <property type="entry name" value="Cytochrome-c3 Hydrogenase, chain B"/>
    <property type="match status" value="1"/>
</dbReference>
<feature type="domain" description="NADH-quinone oxidoreductase subunit D" evidence="3">
    <location>
        <begin position="306"/>
        <end position="378"/>
    </location>
</feature>
<dbReference type="GO" id="GO:0051287">
    <property type="term" value="F:NAD binding"/>
    <property type="evidence" value="ECO:0007669"/>
    <property type="project" value="InterPro"/>
</dbReference>
<evidence type="ECO:0000313" key="4">
    <source>
        <dbReference type="EMBL" id="ADM28705.1"/>
    </source>
</evidence>
<comment type="cofactor">
    <cofactor evidence="2">
        <name>Ni(2+)</name>
        <dbReference type="ChEBI" id="CHEBI:49786"/>
    </cofactor>
</comment>
<name>E0ST44_IGNAA</name>
<evidence type="ECO:0000313" key="5">
    <source>
        <dbReference type="Proteomes" id="UP000001304"/>
    </source>
</evidence>
<dbReference type="InterPro" id="IPR052197">
    <property type="entry name" value="ComplexI_49kDa-like"/>
</dbReference>
<organism evidence="4 5">
    <name type="scientific">Ignisphaera aggregans (strain DSM 17230 / JCM 13409 / AQ1.S1)</name>
    <dbReference type="NCBI Taxonomy" id="583356"/>
    <lineage>
        <taxon>Archaea</taxon>
        <taxon>Thermoproteota</taxon>
        <taxon>Thermoprotei</taxon>
        <taxon>Desulfurococcales</taxon>
        <taxon>Desulfurococcaceae</taxon>
        <taxon>Ignisphaera</taxon>
    </lineage>
</organism>
<dbReference type="Proteomes" id="UP000001304">
    <property type="component" value="Chromosome"/>
</dbReference>
<feature type="binding site" evidence="2">
    <location>
        <position position="339"/>
    </location>
    <ligand>
        <name>Mg(2+)</name>
        <dbReference type="ChEBI" id="CHEBI:18420"/>
    </ligand>
</feature>
<reference evidence="4 5" key="1">
    <citation type="journal article" date="2010" name="Stand. Genomic Sci.">
        <title>Complete genome sequence of Ignisphaera aggregans type strain (AQ1.S1).</title>
        <authorList>
            <person name="Goker M."/>
            <person name="Held B."/>
            <person name="Lapidus A."/>
            <person name="Nolan M."/>
            <person name="Spring S."/>
            <person name="Yasawong M."/>
            <person name="Lucas S."/>
            <person name="Glavina Del Rio T."/>
            <person name="Tice H."/>
            <person name="Cheng J.F."/>
            <person name="Goodwin L."/>
            <person name="Tapia R."/>
            <person name="Pitluck S."/>
            <person name="Liolios K."/>
            <person name="Ivanova N."/>
            <person name="Mavromatis K."/>
            <person name="Mikhailova N."/>
            <person name="Pati A."/>
            <person name="Chen A."/>
            <person name="Palaniappan K."/>
            <person name="Brambilla E."/>
            <person name="Land M."/>
            <person name="Hauser L."/>
            <person name="Chang Y.J."/>
            <person name="Jeffries C.D."/>
            <person name="Brettin T."/>
            <person name="Detter J.C."/>
            <person name="Han C."/>
            <person name="Rohde M."/>
            <person name="Sikorski J."/>
            <person name="Woyke T."/>
            <person name="Bristow J."/>
            <person name="Eisen J.A."/>
            <person name="Markowitz V."/>
            <person name="Hugenholtz P."/>
            <person name="Kyrpides N.C."/>
            <person name="Klenk H.P."/>
        </authorList>
    </citation>
    <scope>NUCLEOTIDE SEQUENCE [LARGE SCALE GENOMIC DNA]</scope>
    <source>
        <strain evidence="5">DSM 17230 / JCM 13409 / AQ1.S1</strain>
    </source>
</reference>
<keyword evidence="4" id="KW-0830">Ubiquinone</keyword>
<keyword evidence="1" id="KW-0560">Oxidoreductase</keyword>
<feature type="binding site" evidence="2">
    <location>
        <position position="82"/>
    </location>
    <ligand>
        <name>Ni(2+)</name>
        <dbReference type="ChEBI" id="CHEBI:49786"/>
    </ligand>
</feature>
<feature type="binding site" evidence="2">
    <location>
        <position position="375"/>
    </location>
    <ligand>
        <name>Fe cation</name>
        <dbReference type="ChEBI" id="CHEBI:24875"/>
    </ligand>
</feature>
<keyword evidence="2" id="KW-0533">Nickel</keyword>
<protein>
    <submittedName>
        <fullName evidence="4">NADH-ubiquinone oxidoreductase chain 49kDa</fullName>
    </submittedName>
</protein>
<dbReference type="GO" id="GO:0016151">
    <property type="term" value="F:nickel cation binding"/>
    <property type="evidence" value="ECO:0007669"/>
    <property type="project" value="InterPro"/>
</dbReference>
<keyword evidence="2" id="KW-0408">Iron</keyword>
<dbReference type="Pfam" id="PF00346">
    <property type="entry name" value="Complex1_49kDa"/>
    <property type="match status" value="2"/>
</dbReference>
<feature type="domain" description="NADH-quinone oxidoreductase subunit D" evidence="3">
    <location>
        <begin position="133"/>
        <end position="301"/>
    </location>
</feature>
<dbReference type="GO" id="GO:0048038">
    <property type="term" value="F:quinone binding"/>
    <property type="evidence" value="ECO:0007669"/>
    <property type="project" value="InterPro"/>
</dbReference>
<evidence type="ECO:0000256" key="1">
    <source>
        <dbReference type="ARBA" id="ARBA00023002"/>
    </source>
</evidence>
<comment type="cofactor">
    <cofactor evidence="2">
        <name>Fe cation</name>
        <dbReference type="ChEBI" id="CHEBI:24875"/>
    </cofactor>
</comment>
<evidence type="ECO:0000256" key="2">
    <source>
        <dbReference type="PIRSR" id="PIRSR601501-1"/>
    </source>
</evidence>
<dbReference type="BioCyc" id="IAGG583356:GHAH-1901-MONOMER"/>
<dbReference type="InterPro" id="IPR001135">
    <property type="entry name" value="NADH_Q_OxRdtase_suD"/>
</dbReference>
<sequence length="404" mass="45933">MGEEVPKDATTLIKIPITLEVPIGPQHPALHEPVMLKVYADGEEVIHVDVITGYNHRGIEKLLEKNSFYKGKFIAPRICGICNMVHDDCYTRAVEYLADIDPPPRAKYLRVLATELERIHSHMLINAVMAEIIGFDTLFMYIMRDREMIMKAKEILTGNRIHGDYMIFGGVRRDIDDMKKERILDILNKVEPRLKYYRKLFEEDVTISKRLTEIGVLKAKDAISHSIVGPPLRASGVKSDVRAEDKYNAFSEIPFEVVVRPEGDSLARMLLRWDEALISLEICKYVLEHLPSGNAVPDERKLPRVFPAGESYSRVEAPRGELTYYIVSRGGDKPYRVKVRTPSFNNIINSTFSYIGHSIADVPVILVSYDPCISCMDRAIVIDLKNNTRTTMTLKDLARRGGKK</sequence>
<dbReference type="GO" id="GO:0008901">
    <property type="term" value="F:ferredoxin hydrogenase activity"/>
    <property type="evidence" value="ECO:0007669"/>
    <property type="project" value="InterPro"/>
</dbReference>
<feature type="binding site" evidence="2">
    <location>
        <position position="372"/>
    </location>
    <ligand>
        <name>Ni(2+)</name>
        <dbReference type="ChEBI" id="CHEBI:49786"/>
    </ligand>
</feature>
<dbReference type="PANTHER" id="PTHR43485">
    <property type="entry name" value="HYDROGENASE-4 COMPONENT G"/>
    <property type="match status" value="1"/>
</dbReference>
<dbReference type="STRING" id="583356.Igag_1912"/>